<keyword evidence="2" id="KW-1185">Reference proteome</keyword>
<sequence length="142" mass="15888">MHYCTAAVSKDDSAGRLDRIQSEPDEQINFHLYEVKSRDLECGAGARASFFAFIFPVLHLFSSPVLELLSAPVKLCFHPVCFNSEFLSATISCVEDFASSWKISLKPFDRMSTPVSMEGDNIEAANIEIERHDDHLHSYVGS</sequence>
<reference evidence="1" key="1">
    <citation type="journal article" date="2022" name="Front. Genet.">
        <title>Chromosome-Scale Assembly of the Dendrobium nobile Genome Provides Insights Into the Molecular Mechanism of the Biosynthesis of the Medicinal Active Ingredient of Dendrobium.</title>
        <authorList>
            <person name="Xu Q."/>
            <person name="Niu S.-C."/>
            <person name="Li K.-L."/>
            <person name="Zheng P.-J."/>
            <person name="Zhang X.-J."/>
            <person name="Jia Y."/>
            <person name="Liu Y."/>
            <person name="Niu Y.-X."/>
            <person name="Yu L.-H."/>
            <person name="Chen D.-F."/>
            <person name="Zhang G.-Q."/>
        </authorList>
    </citation>
    <scope>NUCLEOTIDE SEQUENCE</scope>
    <source>
        <tissue evidence="1">Leaf</tissue>
    </source>
</reference>
<organism evidence="1 2">
    <name type="scientific">Dendrobium nobile</name>
    <name type="common">Orchid</name>
    <dbReference type="NCBI Taxonomy" id="94219"/>
    <lineage>
        <taxon>Eukaryota</taxon>
        <taxon>Viridiplantae</taxon>
        <taxon>Streptophyta</taxon>
        <taxon>Embryophyta</taxon>
        <taxon>Tracheophyta</taxon>
        <taxon>Spermatophyta</taxon>
        <taxon>Magnoliopsida</taxon>
        <taxon>Liliopsida</taxon>
        <taxon>Asparagales</taxon>
        <taxon>Orchidaceae</taxon>
        <taxon>Epidendroideae</taxon>
        <taxon>Malaxideae</taxon>
        <taxon>Dendrobiinae</taxon>
        <taxon>Dendrobium</taxon>
    </lineage>
</organism>
<dbReference type="EMBL" id="JAGYWB010000012">
    <property type="protein sequence ID" value="KAI0501444.1"/>
    <property type="molecule type" value="Genomic_DNA"/>
</dbReference>
<accession>A0A8T3AZF8</accession>
<proteinExistence type="predicted"/>
<dbReference type="Proteomes" id="UP000829196">
    <property type="component" value="Unassembled WGS sequence"/>
</dbReference>
<gene>
    <name evidence="1" type="ORF">KFK09_016389</name>
</gene>
<comment type="caution">
    <text evidence="1">The sequence shown here is derived from an EMBL/GenBank/DDBJ whole genome shotgun (WGS) entry which is preliminary data.</text>
</comment>
<dbReference type="AlphaFoldDB" id="A0A8T3AZF8"/>
<evidence type="ECO:0000313" key="2">
    <source>
        <dbReference type="Proteomes" id="UP000829196"/>
    </source>
</evidence>
<protein>
    <submittedName>
        <fullName evidence="1">Uncharacterized protein</fullName>
    </submittedName>
</protein>
<name>A0A8T3AZF8_DENNO</name>
<evidence type="ECO:0000313" key="1">
    <source>
        <dbReference type="EMBL" id="KAI0501444.1"/>
    </source>
</evidence>